<accession>A0A9W4TUR3</accession>
<proteinExistence type="predicted"/>
<keyword evidence="2" id="KW-1133">Transmembrane helix</keyword>
<protein>
    <submittedName>
        <fullName evidence="3">Uncharacterized protein</fullName>
    </submittedName>
</protein>
<name>A0A9W4TUR3_9ASCO</name>
<comment type="caution">
    <text evidence="3">The sequence shown here is derived from an EMBL/GenBank/DDBJ whole genome shotgun (WGS) entry which is preliminary data.</text>
</comment>
<dbReference type="AlphaFoldDB" id="A0A9W4TUR3"/>
<keyword evidence="4" id="KW-1185">Reference proteome</keyword>
<feature type="region of interest" description="Disordered" evidence="1">
    <location>
        <begin position="189"/>
        <end position="218"/>
    </location>
</feature>
<dbReference type="EMBL" id="CANTUO010000002">
    <property type="protein sequence ID" value="CAI5758055.1"/>
    <property type="molecule type" value="Genomic_DNA"/>
</dbReference>
<evidence type="ECO:0000313" key="3">
    <source>
        <dbReference type="EMBL" id="CAI5758055.1"/>
    </source>
</evidence>
<keyword evidence="2" id="KW-0812">Transmembrane</keyword>
<organism evidence="3 4">
    <name type="scientific">Candida verbasci</name>
    <dbReference type="NCBI Taxonomy" id="1227364"/>
    <lineage>
        <taxon>Eukaryota</taxon>
        <taxon>Fungi</taxon>
        <taxon>Dikarya</taxon>
        <taxon>Ascomycota</taxon>
        <taxon>Saccharomycotina</taxon>
        <taxon>Pichiomycetes</taxon>
        <taxon>Debaryomycetaceae</taxon>
        <taxon>Candida/Lodderomyces clade</taxon>
        <taxon>Candida</taxon>
    </lineage>
</organism>
<dbReference type="Proteomes" id="UP001152885">
    <property type="component" value="Unassembled WGS sequence"/>
</dbReference>
<evidence type="ECO:0000256" key="1">
    <source>
        <dbReference type="SAM" id="MobiDB-lite"/>
    </source>
</evidence>
<feature type="transmembrane region" description="Helical" evidence="2">
    <location>
        <begin position="21"/>
        <end position="43"/>
    </location>
</feature>
<evidence type="ECO:0000313" key="4">
    <source>
        <dbReference type="Proteomes" id="UP001152885"/>
    </source>
</evidence>
<feature type="compositionally biased region" description="Polar residues" evidence="1">
    <location>
        <begin position="190"/>
        <end position="218"/>
    </location>
</feature>
<evidence type="ECO:0000256" key="2">
    <source>
        <dbReference type="SAM" id="Phobius"/>
    </source>
</evidence>
<keyword evidence="2" id="KW-0472">Membrane</keyword>
<reference evidence="3" key="1">
    <citation type="submission" date="2022-12" db="EMBL/GenBank/DDBJ databases">
        <authorList>
            <person name="Brejova B."/>
        </authorList>
    </citation>
    <scope>NUCLEOTIDE SEQUENCE</scope>
</reference>
<sequence>MAFSPIPIIHGSMGFIRTSQAVAFDLWINAILYILVLLVIFGFQVKDLTLQLIHYTKIIILILVEIFLLIPFTIIRIIYYIYNTINGLRTDDTRYNINGIIRTATIHQLFWQQEEEHNYLVMTSLFQRGPNIFLEVQENIPLLNNIVENSLIEDFNQPPPVSNDDTSVVTFESTHSNFFKNIAFKKHNPSKSSIDNGNNASILKSKNKSKPTSATIVN</sequence>
<dbReference type="OrthoDB" id="4019505at2759"/>
<feature type="transmembrane region" description="Helical" evidence="2">
    <location>
        <begin position="55"/>
        <end position="79"/>
    </location>
</feature>
<gene>
    <name evidence="3" type="ORF">CANVERA_P2567</name>
</gene>